<name>A0A5K4FAP9_SCHMA</name>
<reference evidence="1" key="1">
    <citation type="journal article" date="2012" name="PLoS Negl. Trop. Dis.">
        <title>A systematically improved high quality genome and transcriptome of the human blood fluke Schistosoma mansoni.</title>
        <authorList>
            <person name="Protasio A.V."/>
            <person name="Tsai I.J."/>
            <person name="Babbage A."/>
            <person name="Nichol S."/>
            <person name="Hunt M."/>
            <person name="Aslett M.A."/>
            <person name="De Silva N."/>
            <person name="Velarde G.S."/>
            <person name="Anderson T.J."/>
            <person name="Clark R.C."/>
            <person name="Davidson C."/>
            <person name="Dillon G.P."/>
            <person name="Holroyd N.E."/>
            <person name="LoVerde P.T."/>
            <person name="Lloyd C."/>
            <person name="McQuillan J."/>
            <person name="Oliveira G."/>
            <person name="Otto T.D."/>
            <person name="Parker-Manuel S.J."/>
            <person name="Quail M.A."/>
            <person name="Wilson R.A."/>
            <person name="Zerlotini A."/>
            <person name="Dunne D.W."/>
            <person name="Berriman M."/>
        </authorList>
    </citation>
    <scope>NUCLEOTIDE SEQUENCE [LARGE SCALE GENOMIC DNA]</scope>
    <source>
        <strain evidence="1">Puerto Rican</strain>
    </source>
</reference>
<dbReference type="Proteomes" id="UP000008854">
    <property type="component" value="Unassembled WGS sequence"/>
</dbReference>
<reference evidence="2" key="2">
    <citation type="submission" date="2019-11" db="UniProtKB">
        <authorList>
            <consortium name="WormBaseParasite"/>
        </authorList>
    </citation>
    <scope>IDENTIFICATION</scope>
    <source>
        <strain evidence="2">Puerto Rican</strain>
    </source>
</reference>
<sequence>MTNRCPTGWFDSISNLRIEHPVKENKRPRKNVRISVCRRSKYSHSEVTIKDVHSDRDYKNPVSHLLSINFGLDEDRNEGEVHVFYDSCSTVFCGSMALEE</sequence>
<organism evidence="1 2">
    <name type="scientific">Schistosoma mansoni</name>
    <name type="common">Blood fluke</name>
    <dbReference type="NCBI Taxonomy" id="6183"/>
    <lineage>
        <taxon>Eukaryota</taxon>
        <taxon>Metazoa</taxon>
        <taxon>Spiralia</taxon>
        <taxon>Lophotrochozoa</taxon>
        <taxon>Platyhelminthes</taxon>
        <taxon>Trematoda</taxon>
        <taxon>Digenea</taxon>
        <taxon>Strigeidida</taxon>
        <taxon>Schistosomatoidea</taxon>
        <taxon>Schistosomatidae</taxon>
        <taxon>Schistosoma</taxon>
    </lineage>
</organism>
<evidence type="ECO:0000313" key="2">
    <source>
        <dbReference type="WBParaSite" id="Smp_328400.1"/>
    </source>
</evidence>
<proteinExistence type="predicted"/>
<dbReference type="InParanoid" id="A0A5K4FAP9"/>
<evidence type="ECO:0000313" key="1">
    <source>
        <dbReference type="Proteomes" id="UP000008854"/>
    </source>
</evidence>
<protein>
    <submittedName>
        <fullName evidence="2">Autophagy-related protein</fullName>
    </submittedName>
</protein>
<keyword evidence="1" id="KW-1185">Reference proteome</keyword>
<dbReference type="AlphaFoldDB" id="A0A5K4FAP9"/>
<accession>A0A5K4FAP9</accession>
<dbReference type="WBParaSite" id="Smp_328400.1">
    <property type="protein sequence ID" value="Smp_328400.1"/>
    <property type="gene ID" value="Smp_328400"/>
</dbReference>